<feature type="domain" description="DUF936" evidence="2">
    <location>
        <begin position="4"/>
        <end position="119"/>
    </location>
</feature>
<dbReference type="AlphaFoldDB" id="A0A218X2E5"/>
<feature type="compositionally biased region" description="Polar residues" evidence="1">
    <location>
        <begin position="278"/>
        <end position="291"/>
    </location>
</feature>
<feature type="region of interest" description="Disordered" evidence="1">
    <location>
        <begin position="269"/>
        <end position="291"/>
    </location>
</feature>
<dbReference type="EMBL" id="PGOL01000380">
    <property type="protein sequence ID" value="PKI71376.1"/>
    <property type="molecule type" value="Genomic_DNA"/>
</dbReference>
<evidence type="ECO:0000313" key="5">
    <source>
        <dbReference type="EMBL" id="PKI71376.1"/>
    </source>
</evidence>
<dbReference type="Pfam" id="PF06075">
    <property type="entry name" value="DUF936"/>
    <property type="match status" value="1"/>
</dbReference>
<keyword evidence="7" id="KW-1185">Reference proteome</keyword>
<evidence type="ECO:0000313" key="7">
    <source>
        <dbReference type="Proteomes" id="UP000233551"/>
    </source>
</evidence>
<dbReference type="Pfam" id="PF21647">
    <property type="entry name" value="DUF6857"/>
    <property type="match status" value="1"/>
</dbReference>
<dbReference type="EMBL" id="MTKT01002492">
    <property type="protein sequence ID" value="OWM79167.1"/>
    <property type="molecule type" value="Genomic_DNA"/>
</dbReference>
<evidence type="ECO:0000313" key="6">
    <source>
        <dbReference type="Proteomes" id="UP000197138"/>
    </source>
</evidence>
<proteinExistence type="predicted"/>
<dbReference type="InterPro" id="IPR010341">
    <property type="entry name" value="DUF936_pln"/>
</dbReference>
<organism evidence="4 6">
    <name type="scientific">Punica granatum</name>
    <name type="common">Pomegranate</name>
    <dbReference type="NCBI Taxonomy" id="22663"/>
    <lineage>
        <taxon>Eukaryota</taxon>
        <taxon>Viridiplantae</taxon>
        <taxon>Streptophyta</taxon>
        <taxon>Embryophyta</taxon>
        <taxon>Tracheophyta</taxon>
        <taxon>Spermatophyta</taxon>
        <taxon>Magnoliopsida</taxon>
        <taxon>eudicotyledons</taxon>
        <taxon>Gunneridae</taxon>
        <taxon>Pentapetalae</taxon>
        <taxon>rosids</taxon>
        <taxon>malvids</taxon>
        <taxon>Myrtales</taxon>
        <taxon>Lythraceae</taxon>
        <taxon>Punica</taxon>
    </lineage>
</organism>
<dbReference type="PANTHER" id="PTHR31928:SF12">
    <property type="entry name" value="DUF3741 DOMAIN-CONTAINING PROTEIN"/>
    <property type="match status" value="1"/>
</dbReference>
<reference evidence="4" key="2">
    <citation type="submission" date="2017-06" db="EMBL/GenBank/DDBJ databases">
        <title>The pomegranate genome and the genomics of punicalagin biosynthesis.</title>
        <authorList>
            <person name="Xu C."/>
        </authorList>
    </citation>
    <scope>NUCLEOTIDE SEQUENCE [LARGE SCALE GENOMIC DNA]</scope>
    <source>
        <tissue evidence="4">Fresh leaf</tissue>
    </source>
</reference>
<gene>
    <name evidence="4" type="ORF">CDL15_Pgr003338</name>
    <name evidence="5" type="ORF">CRG98_008235</name>
</gene>
<reference evidence="5 7" key="3">
    <citation type="submission" date="2017-11" db="EMBL/GenBank/DDBJ databases">
        <title>De-novo sequencing of pomegranate (Punica granatum L.) genome.</title>
        <authorList>
            <person name="Akparov Z."/>
            <person name="Amiraslanov A."/>
            <person name="Hajiyeva S."/>
            <person name="Abbasov M."/>
            <person name="Kaur K."/>
            <person name="Hamwieh A."/>
            <person name="Solovyev V."/>
            <person name="Salamov A."/>
            <person name="Braich B."/>
            <person name="Kosarev P."/>
            <person name="Mahmoud A."/>
            <person name="Hajiyev E."/>
            <person name="Babayeva S."/>
            <person name="Izzatullayeva V."/>
            <person name="Mammadov A."/>
            <person name="Mammadov A."/>
            <person name="Sharifova S."/>
            <person name="Ojaghi J."/>
            <person name="Eynullazada K."/>
            <person name="Bayramov B."/>
            <person name="Abdulazimova A."/>
            <person name="Shahmuradov I."/>
        </authorList>
    </citation>
    <scope>NUCLEOTIDE SEQUENCE [LARGE SCALE GENOMIC DNA]</scope>
    <source>
        <strain evidence="5">AG2017</strain>
        <strain evidence="7">cv. AG2017</strain>
        <tissue evidence="5">Leaf</tissue>
    </source>
</reference>
<dbReference type="Proteomes" id="UP000197138">
    <property type="component" value="Unassembled WGS sequence"/>
</dbReference>
<dbReference type="Proteomes" id="UP000233551">
    <property type="component" value="Unassembled WGS sequence"/>
</dbReference>
<protein>
    <submittedName>
        <fullName evidence="4">Uncharacterized protein</fullName>
    </submittedName>
</protein>
<dbReference type="OrthoDB" id="773154at2759"/>
<evidence type="ECO:0000313" key="4">
    <source>
        <dbReference type="EMBL" id="OWM79167.1"/>
    </source>
</evidence>
<comment type="caution">
    <text evidence="4">The sequence shown here is derived from an EMBL/GenBank/DDBJ whole genome shotgun (WGS) entry which is preliminary data.</text>
</comment>
<dbReference type="GeneID" id="116197270"/>
<sequence>MASLNSGVLVKLLEDMNAEEAALDDRKPALLQIRSIIPVLAEGDLWPNQGFYLKVSDASHAMYVSLPHDQDEFVLCNKLHLGQFIYADRLETSYPVPLLVGVRPYLGRNSCTGARKGLISIDNLVEIGDASNQELVKEVIKDAEEKPRMKVRSTSTSGAVPGIRTVRNMAQKSSRERDLSDSDCSRKVDRDSDTESTISTCSSVSRISKRRSWNDADNSRLDEILEIPSIRRRLKPIRHSPSSSSSVVHLRHDSTVELPISKALRKSKSVLSPKASRNLKSNKVSATSKKTTSEVSLDQTAIFSSLNNRTRTEDTIVWASLPSSLLMLGKEVLKRRDAALLASMEALQEAAAAERLLKCLSAYSELQAANSEDRETEALVDQFFNLQDDLSRSRLIVESLNIRTRSKSSEPEEESNKDVLRVASERTKNAQSWIKAALASDLTTPTSTEKASDYDNSLKGTCTSRKLSSYEPKVKLGSSDRKLEWSRGSSLCATGDLASSLQNESRALFLVFVEQYLDGLRHRFSQESSNAMVGTMLQIKKVSDWIDLMAKKEANCLKSGSKSDDSEFDIYGRVKNKIYRILLMHIEKTAMVWEDMSEASVD</sequence>
<accession>A0A218X2E5</accession>
<dbReference type="InterPro" id="IPR048297">
    <property type="entry name" value="DUF936_dom_pln"/>
</dbReference>
<feature type="compositionally biased region" description="Basic and acidic residues" evidence="1">
    <location>
        <begin position="173"/>
        <end position="193"/>
    </location>
</feature>
<dbReference type="STRING" id="22663.A0A218X2E5"/>
<feature type="region of interest" description="Disordered" evidence="1">
    <location>
        <begin position="147"/>
        <end position="197"/>
    </location>
</feature>
<dbReference type="InterPro" id="IPR049172">
    <property type="entry name" value="DUF6857_pln"/>
</dbReference>
<reference evidence="6" key="1">
    <citation type="journal article" date="2017" name="Plant J.">
        <title>The pomegranate (Punica granatum L.) genome and the genomics of punicalagin biosynthesis.</title>
        <authorList>
            <person name="Qin G."/>
            <person name="Xu C."/>
            <person name="Ming R."/>
            <person name="Tang H."/>
            <person name="Guyot R."/>
            <person name="Kramer E.M."/>
            <person name="Hu Y."/>
            <person name="Yi X."/>
            <person name="Qi Y."/>
            <person name="Xu X."/>
            <person name="Gao Z."/>
            <person name="Pan H."/>
            <person name="Jian J."/>
            <person name="Tian Y."/>
            <person name="Yue Z."/>
            <person name="Xu Y."/>
        </authorList>
    </citation>
    <scope>NUCLEOTIDE SEQUENCE [LARGE SCALE GENOMIC DNA]</scope>
    <source>
        <strain evidence="6">cv. Dabenzi</strain>
    </source>
</reference>
<evidence type="ECO:0000259" key="2">
    <source>
        <dbReference type="Pfam" id="PF06075"/>
    </source>
</evidence>
<evidence type="ECO:0000259" key="3">
    <source>
        <dbReference type="Pfam" id="PF21647"/>
    </source>
</evidence>
<evidence type="ECO:0000256" key="1">
    <source>
        <dbReference type="SAM" id="MobiDB-lite"/>
    </source>
</evidence>
<feature type="domain" description="DUF6857" evidence="3">
    <location>
        <begin position="306"/>
        <end position="591"/>
    </location>
</feature>
<name>A0A218X2E5_PUNGR</name>
<dbReference type="PANTHER" id="PTHR31928">
    <property type="entry name" value="EXPRESSED PROTEIN"/>
    <property type="match status" value="1"/>
</dbReference>